<dbReference type="InterPro" id="IPR011993">
    <property type="entry name" value="PH-like_dom_sf"/>
</dbReference>
<dbReference type="PANTHER" id="PTHR37402:SF1">
    <property type="entry name" value="GRAM DOMAIN-CONTAINING PROTEIN 4"/>
    <property type="match status" value="1"/>
</dbReference>
<dbReference type="Gene3D" id="2.30.29.30">
    <property type="entry name" value="Pleckstrin-homology domain (PH domain)/Phosphotyrosine-binding domain (PTB)"/>
    <property type="match status" value="1"/>
</dbReference>
<evidence type="ECO:0000256" key="1">
    <source>
        <dbReference type="SAM" id="MobiDB-lite"/>
    </source>
</evidence>
<dbReference type="Pfam" id="PF02893">
    <property type="entry name" value="GRAM"/>
    <property type="match status" value="1"/>
</dbReference>
<dbReference type="InterPro" id="IPR004182">
    <property type="entry name" value="GRAM"/>
</dbReference>
<comment type="caution">
    <text evidence="3">The sequence shown here is derived from an EMBL/GenBank/DDBJ whole genome shotgun (WGS) entry which is preliminary data.</text>
</comment>
<dbReference type="GO" id="GO:0034164">
    <property type="term" value="P:negative regulation of toll-like receptor 9 signaling pathway"/>
    <property type="evidence" value="ECO:0007669"/>
    <property type="project" value="TreeGrafter"/>
</dbReference>
<dbReference type="InterPro" id="IPR037847">
    <property type="entry name" value="GRAMDC4"/>
</dbReference>
<gene>
    <name evidence="3" type="primary">Acey_s0026.g1347</name>
    <name evidence="3" type="ORF">Y032_0026g1347</name>
</gene>
<feature type="domain" description="GRAM" evidence="2">
    <location>
        <begin position="99"/>
        <end position="208"/>
    </location>
</feature>
<dbReference type="PANTHER" id="PTHR37402">
    <property type="entry name" value="GRAM DOMAIN-CONTAINING PROTEIN 4"/>
    <property type="match status" value="1"/>
</dbReference>
<dbReference type="OrthoDB" id="1708389at2759"/>
<dbReference type="EMBL" id="JARK01001362">
    <property type="protein sequence ID" value="EYC18752.1"/>
    <property type="molecule type" value="Genomic_DNA"/>
</dbReference>
<evidence type="ECO:0000313" key="4">
    <source>
        <dbReference type="Proteomes" id="UP000024635"/>
    </source>
</evidence>
<proteinExistence type="predicted"/>
<keyword evidence="4" id="KW-1185">Reference proteome</keyword>
<feature type="region of interest" description="Disordered" evidence="1">
    <location>
        <begin position="25"/>
        <end position="80"/>
    </location>
</feature>
<sequence length="215" mass="23902">MDCLSEQSSPISHPRAQWAAANGHLDNFDSAPVPLMNRPRAGISPLAAGAASPSPPQDPPPRERNSMETEEESVAESSSCMSFYSNDDEESVHEDPMIENVLAYRSCVMNDKERTFPKGISSGILYLTESALIYRAKSITDDRAPTIMLFADVISVKKIQSLRTMGLLAGTRKSLEITMEGRKKPLQFIGLAQRDDFFFRIQSVCQRVDARIEFL</sequence>
<dbReference type="GO" id="GO:0006915">
    <property type="term" value="P:apoptotic process"/>
    <property type="evidence" value="ECO:0007669"/>
    <property type="project" value="InterPro"/>
</dbReference>
<evidence type="ECO:0000259" key="2">
    <source>
        <dbReference type="Pfam" id="PF02893"/>
    </source>
</evidence>
<organism evidence="3 4">
    <name type="scientific">Ancylostoma ceylanicum</name>
    <dbReference type="NCBI Taxonomy" id="53326"/>
    <lineage>
        <taxon>Eukaryota</taxon>
        <taxon>Metazoa</taxon>
        <taxon>Ecdysozoa</taxon>
        <taxon>Nematoda</taxon>
        <taxon>Chromadorea</taxon>
        <taxon>Rhabditida</taxon>
        <taxon>Rhabditina</taxon>
        <taxon>Rhabditomorpha</taxon>
        <taxon>Strongyloidea</taxon>
        <taxon>Ancylostomatidae</taxon>
        <taxon>Ancylostomatinae</taxon>
        <taxon>Ancylostoma</taxon>
    </lineage>
</organism>
<name>A0A016UVC2_9BILA</name>
<reference evidence="4" key="1">
    <citation type="journal article" date="2015" name="Nat. Genet.">
        <title>The genome and transcriptome of the zoonotic hookworm Ancylostoma ceylanicum identify infection-specific gene families.</title>
        <authorList>
            <person name="Schwarz E.M."/>
            <person name="Hu Y."/>
            <person name="Antoshechkin I."/>
            <person name="Miller M.M."/>
            <person name="Sternberg P.W."/>
            <person name="Aroian R.V."/>
        </authorList>
    </citation>
    <scope>NUCLEOTIDE SEQUENCE</scope>
    <source>
        <strain evidence="4">HY135</strain>
    </source>
</reference>
<dbReference type="Proteomes" id="UP000024635">
    <property type="component" value="Unassembled WGS sequence"/>
</dbReference>
<dbReference type="AlphaFoldDB" id="A0A016UVC2"/>
<evidence type="ECO:0000313" key="3">
    <source>
        <dbReference type="EMBL" id="EYC18752.1"/>
    </source>
</evidence>
<accession>A0A016UVC2</accession>
<dbReference type="STRING" id="53326.A0A016UVC2"/>
<protein>
    <recommendedName>
        <fullName evidence="2">GRAM domain-containing protein</fullName>
    </recommendedName>
</protein>